<keyword evidence="2" id="KW-0175">Coiled coil</keyword>
<sequence>MPEQVSPPVIAPSGPVAGSVEAARMAAVRRYDILDTPPDGAYDRVAALAARLFEVPVATVTIVDEDRIWFKATHGLEGVTEIGRDPGLCASAVLTDDTTVIPDTLLDPVACSNPLVAGPMGVRFYAAAPIITVDGYRLGTVNILDTRPREISEEDSATLADLAAVVRDQLELRLSALHVVRAEQERRRIEQEKRQAEEEARQRAERDKAAIAAFASTLQRTLVPPVLPAVPGLELACHYKTASPQEVGGDFYDVFPVGGGRWAFFLGDVCGKGAEAASVTSLTRYTLRAAALVDADPTAALNALNTALLLDAAVGTRFCTAIFGVLDPARDGGFTVTLATGGHPPAYHLSPTEEGGVRVEAVRAKGGMLVGAFAEASFASRTLHLAPGQGLLLYTDGLTEARTADGHMLADTGLLDFLARRPAPVSAGALIDDTVALLDTLPDTERDDVALLALSVPTADAAPAGITTTVHSAAAPTADVSVGQENRRP</sequence>
<dbReference type="STRING" id="936756.ATE80_13660"/>
<dbReference type="PANTHER" id="PTHR43156">
    <property type="entry name" value="STAGE II SPORULATION PROTEIN E-RELATED"/>
    <property type="match status" value="1"/>
</dbReference>
<dbReference type="SUPFAM" id="SSF55781">
    <property type="entry name" value="GAF domain-like"/>
    <property type="match status" value="1"/>
</dbReference>
<gene>
    <name evidence="5" type="ORF">ATE80_13660</name>
</gene>
<dbReference type="Gene3D" id="3.60.40.10">
    <property type="entry name" value="PPM-type phosphatase domain"/>
    <property type="match status" value="1"/>
</dbReference>
<keyword evidence="6" id="KW-1185">Reference proteome</keyword>
<dbReference type="InterPro" id="IPR052016">
    <property type="entry name" value="Bact_Sigma-Reg"/>
</dbReference>
<dbReference type="InterPro" id="IPR003018">
    <property type="entry name" value="GAF"/>
</dbReference>
<evidence type="ECO:0008006" key="7">
    <source>
        <dbReference type="Google" id="ProtNLM"/>
    </source>
</evidence>
<dbReference type="GO" id="GO:0016791">
    <property type="term" value="F:phosphatase activity"/>
    <property type="evidence" value="ECO:0007669"/>
    <property type="project" value="TreeGrafter"/>
</dbReference>
<feature type="coiled-coil region" evidence="2">
    <location>
        <begin position="179"/>
        <end position="207"/>
    </location>
</feature>
<comment type="caution">
    <text evidence="5">The sequence shown here is derived from an EMBL/GenBank/DDBJ whole genome shotgun (WGS) entry which is preliminary data.</text>
</comment>
<organism evidence="5 6">
    <name type="scientific">Streptomyces kanasensis</name>
    <dbReference type="NCBI Taxonomy" id="936756"/>
    <lineage>
        <taxon>Bacteria</taxon>
        <taxon>Bacillati</taxon>
        <taxon>Actinomycetota</taxon>
        <taxon>Actinomycetes</taxon>
        <taxon>Kitasatosporales</taxon>
        <taxon>Streptomycetaceae</taxon>
        <taxon>Streptomyces</taxon>
    </lineage>
</organism>
<dbReference type="Gene3D" id="3.30.450.40">
    <property type="match status" value="1"/>
</dbReference>
<dbReference type="AlphaFoldDB" id="A0A100Y5W6"/>
<dbReference type="InterPro" id="IPR001932">
    <property type="entry name" value="PPM-type_phosphatase-like_dom"/>
</dbReference>
<evidence type="ECO:0000313" key="6">
    <source>
        <dbReference type="Proteomes" id="UP000054011"/>
    </source>
</evidence>
<evidence type="ECO:0000256" key="2">
    <source>
        <dbReference type="SAM" id="Coils"/>
    </source>
</evidence>
<dbReference type="SMART" id="SM00331">
    <property type="entry name" value="PP2C_SIG"/>
    <property type="match status" value="1"/>
</dbReference>
<name>A0A100Y5W6_9ACTN</name>
<dbReference type="EMBL" id="LNSV01000029">
    <property type="protein sequence ID" value="KUH38236.1"/>
    <property type="molecule type" value="Genomic_DNA"/>
</dbReference>
<dbReference type="SUPFAM" id="SSF81606">
    <property type="entry name" value="PP2C-like"/>
    <property type="match status" value="1"/>
</dbReference>
<feature type="domain" description="GAF" evidence="3">
    <location>
        <begin position="37"/>
        <end position="184"/>
    </location>
</feature>
<dbReference type="Pfam" id="PF07228">
    <property type="entry name" value="SpoIIE"/>
    <property type="match status" value="1"/>
</dbReference>
<evidence type="ECO:0000313" key="5">
    <source>
        <dbReference type="EMBL" id="KUH38236.1"/>
    </source>
</evidence>
<protein>
    <recommendedName>
        <fullName evidence="7">PPM-type phosphatase domain-containing protein</fullName>
    </recommendedName>
</protein>
<evidence type="ECO:0000259" key="4">
    <source>
        <dbReference type="SMART" id="SM00331"/>
    </source>
</evidence>
<proteinExistence type="predicted"/>
<reference evidence="5 6" key="1">
    <citation type="submission" date="2015-11" db="EMBL/GenBank/DDBJ databases">
        <title>Genome-wide analysis reveals the secondary metabolome in Streptomyces kanasensis ZX01.</title>
        <authorList>
            <person name="Zhang G."/>
            <person name="Han L."/>
            <person name="Feng J."/>
            <person name="Zhang X."/>
        </authorList>
    </citation>
    <scope>NUCLEOTIDE SEQUENCE [LARGE SCALE GENOMIC DNA]</scope>
    <source>
        <strain evidence="5 6">ZX01</strain>
    </source>
</reference>
<evidence type="ECO:0000259" key="3">
    <source>
        <dbReference type="SMART" id="SM00065"/>
    </source>
</evidence>
<evidence type="ECO:0000256" key="1">
    <source>
        <dbReference type="ARBA" id="ARBA00022801"/>
    </source>
</evidence>
<dbReference type="InterPro" id="IPR029016">
    <property type="entry name" value="GAF-like_dom_sf"/>
</dbReference>
<feature type="domain" description="PPM-type phosphatase" evidence="4">
    <location>
        <begin position="230"/>
        <end position="456"/>
    </location>
</feature>
<dbReference type="Proteomes" id="UP000054011">
    <property type="component" value="Unassembled WGS sequence"/>
</dbReference>
<dbReference type="SMART" id="SM00065">
    <property type="entry name" value="GAF"/>
    <property type="match status" value="1"/>
</dbReference>
<keyword evidence="1" id="KW-0378">Hydrolase</keyword>
<dbReference type="InterPro" id="IPR036457">
    <property type="entry name" value="PPM-type-like_dom_sf"/>
</dbReference>
<dbReference type="PANTHER" id="PTHR43156:SF2">
    <property type="entry name" value="STAGE II SPORULATION PROTEIN E"/>
    <property type="match status" value="1"/>
</dbReference>
<accession>A0A100Y5W6</accession>
<dbReference type="Pfam" id="PF01590">
    <property type="entry name" value="GAF"/>
    <property type="match status" value="1"/>
</dbReference>